<keyword evidence="11 14" id="KW-0408">Iron</keyword>
<evidence type="ECO:0000256" key="2">
    <source>
        <dbReference type="ARBA" id="ARBA00003690"/>
    </source>
</evidence>
<dbReference type="InterPro" id="IPR050196">
    <property type="entry name" value="Cytochrome_P450_Monoox"/>
</dbReference>
<evidence type="ECO:0000256" key="14">
    <source>
        <dbReference type="PIRSR" id="PIRSR602401-1"/>
    </source>
</evidence>
<dbReference type="PANTHER" id="PTHR24291">
    <property type="entry name" value="CYTOCHROME P450 FAMILY 4"/>
    <property type="match status" value="1"/>
</dbReference>
<keyword evidence="13 16" id="KW-0472">Membrane</keyword>
<dbReference type="InterPro" id="IPR002401">
    <property type="entry name" value="Cyt_P450_E_grp-I"/>
</dbReference>
<organism evidence="17 18">
    <name type="scientific">Phaedon cochleariae</name>
    <name type="common">Mustard beetle</name>
    <dbReference type="NCBI Taxonomy" id="80249"/>
    <lineage>
        <taxon>Eukaryota</taxon>
        <taxon>Metazoa</taxon>
        <taxon>Ecdysozoa</taxon>
        <taxon>Arthropoda</taxon>
        <taxon>Hexapoda</taxon>
        <taxon>Insecta</taxon>
        <taxon>Pterygota</taxon>
        <taxon>Neoptera</taxon>
        <taxon>Endopterygota</taxon>
        <taxon>Coleoptera</taxon>
        <taxon>Polyphaga</taxon>
        <taxon>Cucujiformia</taxon>
        <taxon>Chrysomeloidea</taxon>
        <taxon>Chrysomelidae</taxon>
        <taxon>Chrysomelinae</taxon>
        <taxon>Chrysomelini</taxon>
        <taxon>Phaedon</taxon>
    </lineage>
</organism>
<feature type="binding site" description="axial binding residue" evidence="14">
    <location>
        <position position="446"/>
    </location>
    <ligand>
        <name>heme</name>
        <dbReference type="ChEBI" id="CHEBI:30413"/>
    </ligand>
    <ligandPart>
        <name>Fe</name>
        <dbReference type="ChEBI" id="CHEBI:18248"/>
    </ligandPart>
</feature>
<dbReference type="PANTHER" id="PTHR24291:SF189">
    <property type="entry name" value="CYTOCHROME P450 4C3-RELATED"/>
    <property type="match status" value="1"/>
</dbReference>
<sequence>MIFSTWLALLVGAIGALFLLNYIYNWIRFMRLMDRLPGPKPLPILRHLLDLFCEQGEFWRRLRKWSKDYGPMYNLAAMHFPSVNISGPEEFEVIASTMKHIEKADVYLFLRRWLGEGLLTSTGSHWQTRRKILTPAFHFSILQQFVTVFNKETDRLVEVLKKETSKPWTDAMPLISEFTLYTITETSMGTKLNMQNQEDKDYVSSIYEIGKLLFYRMLRPWLYVSPIYYNLTPFGLKERKLIKVLHRFTDKIISQKSKDFQKFDVPQENYNYSQRKKLAFLDLLLNAKISEGIIDENGIRDEVNTFMFEGHDTTSTSICFTLMLLANHKDYQEKVYEEMVTVLGETNHPTIPALNDLKVMERVIKESLRLYPSVPFIGRTLEEDTLINGYLLPRRVHVNVHIFDIHRNEKYWPEPDRFDPDRFLPENCVDRHTFAYVPFSAGPRNCIGQKFAILEMKAVLCGILRNFELDPIDTPDSVVLVPSIILRTHDQSLKLKFKSRNAGDKR</sequence>
<comment type="function">
    <text evidence="2">May be involved in the metabolism of insect hormones and in the breakdown of synthetic insecticides.</text>
</comment>
<evidence type="ECO:0000313" key="17">
    <source>
        <dbReference type="EMBL" id="CAG9825078.1"/>
    </source>
</evidence>
<evidence type="ECO:0000256" key="10">
    <source>
        <dbReference type="ARBA" id="ARBA00023002"/>
    </source>
</evidence>
<keyword evidence="8" id="KW-0256">Endoplasmic reticulum</keyword>
<dbReference type="GO" id="GO:0005506">
    <property type="term" value="F:iron ion binding"/>
    <property type="evidence" value="ECO:0007669"/>
    <property type="project" value="InterPro"/>
</dbReference>
<dbReference type="PRINTS" id="PR00385">
    <property type="entry name" value="P450"/>
</dbReference>
<dbReference type="SUPFAM" id="SSF48264">
    <property type="entry name" value="Cytochrome P450"/>
    <property type="match status" value="1"/>
</dbReference>
<dbReference type="PRINTS" id="PR00463">
    <property type="entry name" value="EP450I"/>
</dbReference>
<dbReference type="GO" id="GO:0004497">
    <property type="term" value="F:monooxygenase activity"/>
    <property type="evidence" value="ECO:0007669"/>
    <property type="project" value="UniProtKB-KW"/>
</dbReference>
<dbReference type="Gene3D" id="1.10.630.10">
    <property type="entry name" value="Cytochrome P450"/>
    <property type="match status" value="1"/>
</dbReference>
<dbReference type="GO" id="GO:0016705">
    <property type="term" value="F:oxidoreductase activity, acting on paired donors, with incorporation or reduction of molecular oxygen"/>
    <property type="evidence" value="ECO:0007669"/>
    <property type="project" value="InterPro"/>
</dbReference>
<protein>
    <recommendedName>
        <fullName evidence="19">Cytochrome P450</fullName>
    </recommendedName>
</protein>
<evidence type="ECO:0000256" key="15">
    <source>
        <dbReference type="RuleBase" id="RU000461"/>
    </source>
</evidence>
<keyword evidence="6 14" id="KW-0349">Heme</keyword>
<evidence type="ECO:0000256" key="13">
    <source>
        <dbReference type="ARBA" id="ARBA00023136"/>
    </source>
</evidence>
<keyword evidence="12 15" id="KW-0503">Monooxygenase</keyword>
<keyword evidence="9" id="KW-0492">Microsome</keyword>
<evidence type="ECO:0000256" key="5">
    <source>
        <dbReference type="ARBA" id="ARBA00010617"/>
    </source>
</evidence>
<dbReference type="FunFam" id="1.10.630.10:FF:000182">
    <property type="entry name" value="Cytochrome P450 3A4"/>
    <property type="match status" value="1"/>
</dbReference>
<evidence type="ECO:0000256" key="11">
    <source>
        <dbReference type="ARBA" id="ARBA00023004"/>
    </source>
</evidence>
<evidence type="ECO:0000256" key="12">
    <source>
        <dbReference type="ARBA" id="ARBA00023033"/>
    </source>
</evidence>
<comment type="cofactor">
    <cofactor evidence="1 14">
        <name>heme</name>
        <dbReference type="ChEBI" id="CHEBI:30413"/>
    </cofactor>
</comment>
<dbReference type="Pfam" id="PF00067">
    <property type="entry name" value="p450"/>
    <property type="match status" value="1"/>
</dbReference>
<keyword evidence="10 15" id="KW-0560">Oxidoreductase</keyword>
<feature type="transmembrane region" description="Helical" evidence="16">
    <location>
        <begin position="6"/>
        <end position="27"/>
    </location>
</feature>
<evidence type="ECO:0000256" key="8">
    <source>
        <dbReference type="ARBA" id="ARBA00022824"/>
    </source>
</evidence>
<dbReference type="Proteomes" id="UP001153737">
    <property type="component" value="Chromosome 9"/>
</dbReference>
<evidence type="ECO:0000256" key="4">
    <source>
        <dbReference type="ARBA" id="ARBA00004406"/>
    </source>
</evidence>
<comment type="subcellular location">
    <subcellularLocation>
        <location evidence="4">Endoplasmic reticulum membrane</location>
        <topology evidence="4">Peripheral membrane protein</topology>
    </subcellularLocation>
    <subcellularLocation>
        <location evidence="3">Microsome membrane</location>
        <topology evidence="3">Peripheral membrane protein</topology>
    </subcellularLocation>
</comment>
<keyword evidence="16" id="KW-0812">Transmembrane</keyword>
<dbReference type="GO" id="GO:0020037">
    <property type="term" value="F:heme binding"/>
    <property type="evidence" value="ECO:0007669"/>
    <property type="project" value="InterPro"/>
</dbReference>
<reference evidence="17" key="2">
    <citation type="submission" date="2022-10" db="EMBL/GenBank/DDBJ databases">
        <authorList>
            <consortium name="ENA_rothamsted_submissions"/>
            <consortium name="culmorum"/>
            <person name="King R."/>
        </authorList>
    </citation>
    <scope>NUCLEOTIDE SEQUENCE</scope>
</reference>
<dbReference type="AlphaFoldDB" id="A0A9N9SJY8"/>
<dbReference type="InterPro" id="IPR036396">
    <property type="entry name" value="Cyt_P450_sf"/>
</dbReference>
<reference evidence="17" key="1">
    <citation type="submission" date="2022-01" db="EMBL/GenBank/DDBJ databases">
        <authorList>
            <person name="King R."/>
        </authorList>
    </citation>
    <scope>NUCLEOTIDE SEQUENCE</scope>
</reference>
<dbReference type="InterPro" id="IPR001128">
    <property type="entry name" value="Cyt_P450"/>
</dbReference>
<dbReference type="CDD" id="cd20628">
    <property type="entry name" value="CYP4"/>
    <property type="match status" value="1"/>
</dbReference>
<evidence type="ECO:0000313" key="18">
    <source>
        <dbReference type="Proteomes" id="UP001153737"/>
    </source>
</evidence>
<evidence type="ECO:0000256" key="3">
    <source>
        <dbReference type="ARBA" id="ARBA00004174"/>
    </source>
</evidence>
<dbReference type="PROSITE" id="PS00086">
    <property type="entry name" value="CYTOCHROME_P450"/>
    <property type="match status" value="1"/>
</dbReference>
<evidence type="ECO:0000256" key="1">
    <source>
        <dbReference type="ARBA" id="ARBA00001971"/>
    </source>
</evidence>
<evidence type="ECO:0000256" key="16">
    <source>
        <dbReference type="SAM" id="Phobius"/>
    </source>
</evidence>
<dbReference type="InterPro" id="IPR017972">
    <property type="entry name" value="Cyt_P450_CS"/>
</dbReference>
<dbReference type="EMBL" id="OU896715">
    <property type="protein sequence ID" value="CAG9825078.1"/>
    <property type="molecule type" value="Genomic_DNA"/>
</dbReference>
<keyword evidence="16" id="KW-1133">Transmembrane helix</keyword>
<keyword evidence="18" id="KW-1185">Reference proteome</keyword>
<evidence type="ECO:0008006" key="19">
    <source>
        <dbReference type="Google" id="ProtNLM"/>
    </source>
</evidence>
<accession>A0A9N9SJY8</accession>
<dbReference type="GO" id="GO:0005789">
    <property type="term" value="C:endoplasmic reticulum membrane"/>
    <property type="evidence" value="ECO:0007669"/>
    <property type="project" value="UniProtKB-SubCell"/>
</dbReference>
<proteinExistence type="inferred from homology"/>
<keyword evidence="7 14" id="KW-0479">Metal-binding</keyword>
<name>A0A9N9SJY8_PHACE</name>
<gene>
    <name evidence="17" type="ORF">PHAECO_LOCUS13061</name>
</gene>
<evidence type="ECO:0000256" key="7">
    <source>
        <dbReference type="ARBA" id="ARBA00022723"/>
    </source>
</evidence>
<dbReference type="OrthoDB" id="1470350at2759"/>
<evidence type="ECO:0000256" key="9">
    <source>
        <dbReference type="ARBA" id="ARBA00022848"/>
    </source>
</evidence>
<evidence type="ECO:0000256" key="6">
    <source>
        <dbReference type="ARBA" id="ARBA00022617"/>
    </source>
</evidence>
<comment type="similarity">
    <text evidence="5 15">Belongs to the cytochrome P450 family.</text>
</comment>